<dbReference type="RefSeq" id="WP_249298979.1">
    <property type="nucleotide sequence ID" value="NZ_JACRSP010000001.1"/>
</dbReference>
<protein>
    <submittedName>
        <fullName evidence="2">Permease of phosphate ABC transporter</fullName>
    </submittedName>
</protein>
<organism evidence="2 3">
    <name type="scientific">Feifania hominis</name>
    <dbReference type="NCBI Taxonomy" id="2763660"/>
    <lineage>
        <taxon>Bacteria</taxon>
        <taxon>Bacillati</taxon>
        <taxon>Bacillota</taxon>
        <taxon>Clostridia</taxon>
        <taxon>Eubacteriales</taxon>
        <taxon>Feifaniaceae</taxon>
        <taxon>Feifania</taxon>
    </lineage>
</organism>
<reference evidence="2" key="1">
    <citation type="submission" date="2020-08" db="EMBL/GenBank/DDBJ databases">
        <title>Genome public.</title>
        <authorList>
            <person name="Liu C."/>
            <person name="Sun Q."/>
        </authorList>
    </citation>
    <scope>NUCLEOTIDE SEQUENCE</scope>
    <source>
        <strain evidence="2">BX7</strain>
    </source>
</reference>
<comment type="caution">
    <text evidence="2">The sequence shown here is derived from an EMBL/GenBank/DDBJ whole genome shotgun (WGS) entry which is preliminary data.</text>
</comment>
<dbReference type="EMBL" id="JACRSP010000001">
    <property type="protein sequence ID" value="MBC8535322.1"/>
    <property type="molecule type" value="Genomic_DNA"/>
</dbReference>
<evidence type="ECO:0000256" key="1">
    <source>
        <dbReference type="SAM" id="Phobius"/>
    </source>
</evidence>
<keyword evidence="1" id="KW-0472">Membrane</keyword>
<name>A0A926HPI6_9FIRM</name>
<feature type="transmembrane region" description="Helical" evidence="1">
    <location>
        <begin position="16"/>
        <end position="34"/>
    </location>
</feature>
<dbReference type="AlphaFoldDB" id="A0A926HPI6"/>
<keyword evidence="1" id="KW-1133">Transmembrane helix</keyword>
<proteinExistence type="predicted"/>
<keyword evidence="1" id="KW-0812">Transmembrane</keyword>
<gene>
    <name evidence="2" type="ORF">H8695_01240</name>
</gene>
<feature type="transmembrane region" description="Helical" evidence="1">
    <location>
        <begin position="41"/>
        <end position="61"/>
    </location>
</feature>
<keyword evidence="3" id="KW-1185">Reference proteome</keyword>
<dbReference type="Proteomes" id="UP000620366">
    <property type="component" value="Unassembled WGS sequence"/>
</dbReference>
<sequence length="88" mass="9589">MESTNRYLKQADWTDLALIKVCVCAAGLLLGLGVKKHKKPLAIFSLGVFFGTLAASMRRFLPFLSESGDCACETRVSQEPSPVPQSEN</sequence>
<evidence type="ECO:0000313" key="3">
    <source>
        <dbReference type="Proteomes" id="UP000620366"/>
    </source>
</evidence>
<accession>A0A926HPI6</accession>
<evidence type="ECO:0000313" key="2">
    <source>
        <dbReference type="EMBL" id="MBC8535322.1"/>
    </source>
</evidence>